<dbReference type="PANTHER" id="PTHR30483:SF6">
    <property type="entry name" value="PERIPLASMIC BINDING PROTEIN OF ABC TRANSPORTER FOR NATURAL AMINO ACIDS"/>
    <property type="match status" value="1"/>
</dbReference>
<dbReference type="Proteomes" id="UP001495910">
    <property type="component" value="Unassembled WGS sequence"/>
</dbReference>
<dbReference type="SUPFAM" id="SSF53822">
    <property type="entry name" value="Periplasmic binding protein-like I"/>
    <property type="match status" value="1"/>
</dbReference>
<comment type="caution">
    <text evidence="7">The sequence shown here is derived from an EMBL/GenBank/DDBJ whole genome shotgun (WGS) entry which is preliminary data.</text>
</comment>
<feature type="domain" description="Leucine-binding protein" evidence="6">
    <location>
        <begin position="24"/>
        <end position="367"/>
    </location>
</feature>
<dbReference type="InterPro" id="IPR028082">
    <property type="entry name" value="Peripla_BP_I"/>
</dbReference>
<organism evidence="7 8">
    <name type="scientific">Collimonas rhizosphaerae</name>
    <dbReference type="NCBI Taxonomy" id="3126357"/>
    <lineage>
        <taxon>Bacteria</taxon>
        <taxon>Pseudomonadati</taxon>
        <taxon>Pseudomonadota</taxon>
        <taxon>Betaproteobacteria</taxon>
        <taxon>Burkholderiales</taxon>
        <taxon>Oxalobacteraceae</taxon>
        <taxon>Collimonas</taxon>
    </lineage>
</organism>
<sequence>MKFLLSLLALCCVFAGAPAFGAPPIRIGVTTILSGPNADRGQSEQYGVELALTEINRSGGVLGRQVEASYADNSADPATGIAAARRLIEQQHVSVLLGALATPVTKAVMPIANAARIPFVIDISAGQEFVAAAGIGGFEYVFKTNPSELDIATATIRWLKSQNVRSVAIVADDNAFSLANAHAMESAAAESGIAAVATQVIKSGATDIDDVVAKLAAPAPDRILTVVTSSSAAFLRAYEQSGGKIPLAGRIDFAVAATTLSPKFLASPEFEKASGISVFTPLVPEVAVFVRAYQDKYGIAPTQRAFFAYEATKLIADAIGRAGSDAPQAIQAALKASTMPSLSGGTFTMDKNNHAHTAMQIVGMRGGKFAVLQGAAK</sequence>
<evidence type="ECO:0000313" key="7">
    <source>
        <dbReference type="EMBL" id="MEM4990061.1"/>
    </source>
</evidence>
<accession>A0ABU9Q1C2</accession>
<keyword evidence="3 5" id="KW-0732">Signal</keyword>
<proteinExistence type="inferred from homology"/>
<protein>
    <submittedName>
        <fullName evidence="7">ABC transporter substrate-binding protein</fullName>
    </submittedName>
</protein>
<dbReference type="RefSeq" id="WP_342831195.1">
    <property type="nucleotide sequence ID" value="NZ_JBANDC010000019.1"/>
</dbReference>
<evidence type="ECO:0000259" key="6">
    <source>
        <dbReference type="Pfam" id="PF13458"/>
    </source>
</evidence>
<feature type="signal peptide" evidence="5">
    <location>
        <begin position="1"/>
        <end position="21"/>
    </location>
</feature>
<dbReference type="InterPro" id="IPR028081">
    <property type="entry name" value="Leu-bd"/>
</dbReference>
<comment type="similarity">
    <text evidence="1">Belongs to the leucine-binding protein family.</text>
</comment>
<keyword evidence="4" id="KW-0029">Amino-acid transport</keyword>
<dbReference type="InterPro" id="IPR051010">
    <property type="entry name" value="BCAA_transport"/>
</dbReference>
<name>A0ABU9Q1C2_9BURK</name>
<dbReference type="InterPro" id="IPR000709">
    <property type="entry name" value="Leu_Ile_Val-bd"/>
</dbReference>
<dbReference type="PANTHER" id="PTHR30483">
    <property type="entry name" value="LEUCINE-SPECIFIC-BINDING PROTEIN"/>
    <property type="match status" value="1"/>
</dbReference>
<evidence type="ECO:0000256" key="5">
    <source>
        <dbReference type="SAM" id="SignalP"/>
    </source>
</evidence>
<dbReference type="PRINTS" id="PR00337">
    <property type="entry name" value="LEUILEVALBP"/>
</dbReference>
<evidence type="ECO:0000256" key="4">
    <source>
        <dbReference type="ARBA" id="ARBA00022970"/>
    </source>
</evidence>
<dbReference type="Gene3D" id="3.40.50.2300">
    <property type="match status" value="2"/>
</dbReference>
<evidence type="ECO:0000256" key="2">
    <source>
        <dbReference type="ARBA" id="ARBA00022448"/>
    </source>
</evidence>
<evidence type="ECO:0000256" key="1">
    <source>
        <dbReference type="ARBA" id="ARBA00010062"/>
    </source>
</evidence>
<reference evidence="7 8" key="1">
    <citation type="submission" date="2024-02" db="EMBL/GenBank/DDBJ databases">
        <title>Draft genome sequence of Collimonas sp. strain H4R21, an effective mineral-weathering bacterial strain isolated from the beech rhizosphere.</title>
        <authorList>
            <person name="Morin E."/>
            <person name="Uroz S."/>
            <person name="Leveau J.H.J."/>
            <person name="Kumar R."/>
            <person name="Rey M.W."/>
            <person name="Pham J."/>
        </authorList>
    </citation>
    <scope>NUCLEOTIDE SEQUENCE [LARGE SCALE GENOMIC DNA]</scope>
    <source>
        <strain evidence="7 8">H4R21</strain>
    </source>
</reference>
<keyword evidence="8" id="KW-1185">Reference proteome</keyword>
<feature type="chain" id="PRO_5046120609" evidence="5">
    <location>
        <begin position="22"/>
        <end position="377"/>
    </location>
</feature>
<evidence type="ECO:0000256" key="3">
    <source>
        <dbReference type="ARBA" id="ARBA00022729"/>
    </source>
</evidence>
<evidence type="ECO:0000313" key="8">
    <source>
        <dbReference type="Proteomes" id="UP001495910"/>
    </source>
</evidence>
<dbReference type="EMBL" id="JBANDC010000019">
    <property type="protein sequence ID" value="MEM4990061.1"/>
    <property type="molecule type" value="Genomic_DNA"/>
</dbReference>
<keyword evidence="2" id="KW-0813">Transport</keyword>
<dbReference type="Pfam" id="PF13458">
    <property type="entry name" value="Peripla_BP_6"/>
    <property type="match status" value="1"/>
</dbReference>
<gene>
    <name evidence="7" type="ORF">V8G57_21915</name>
</gene>